<organism evidence="1">
    <name type="scientific">Burkholderia cepacia</name>
    <name type="common">Pseudomonas cepacia</name>
    <dbReference type="NCBI Taxonomy" id="292"/>
    <lineage>
        <taxon>Bacteria</taxon>
        <taxon>Pseudomonadati</taxon>
        <taxon>Pseudomonadota</taxon>
        <taxon>Betaproteobacteria</taxon>
        <taxon>Burkholderiales</taxon>
        <taxon>Burkholderiaceae</taxon>
        <taxon>Burkholderia</taxon>
        <taxon>Burkholderia cepacia complex</taxon>
    </lineage>
</organism>
<sequence>MLAREAQNIQNPALGAAIVWRFCCGYVESHPESASPQLPLLFLVLPVVLHRATAELLRRTRQSSGLRAFATKFGDSQVSKQDLLLQIHERAVRWRELTLQSVELAAAGHLVQLSHDGEVSPLSRTRARGLPDDVKQLMADAEKLGAWCGQLTLHEITTTLKVRL</sequence>
<dbReference type="Proteomes" id="UP000094776">
    <property type="component" value="Chromosome 2"/>
</dbReference>
<dbReference type="AlphaFoldDB" id="A0A1B4PZB9"/>
<evidence type="ECO:0000313" key="1">
    <source>
        <dbReference type="EMBL" id="AOK19234.1"/>
    </source>
</evidence>
<protein>
    <submittedName>
        <fullName evidence="1">Uncharacterized protein</fullName>
    </submittedName>
</protein>
<dbReference type="InterPro" id="IPR045390">
    <property type="entry name" value="ABC-3C_MC3"/>
</dbReference>
<name>A0A1B4PZB9_BURCE</name>
<reference evidence="1" key="1">
    <citation type="submission" date="2015-12" db="EMBL/GenBank/DDBJ databases">
        <title>Diversity of Burkholderia near neighbor genomes.</title>
        <authorList>
            <person name="Sahl J."/>
            <person name="Wagner D."/>
            <person name="Keim P."/>
        </authorList>
    </citation>
    <scope>NUCLEOTIDE SEQUENCE [LARGE SCALE GENOMIC DNA]</scope>
    <source>
        <strain evidence="1">MSMB1184WGS</strain>
    </source>
</reference>
<dbReference type="RefSeq" id="WP_060292484.1">
    <property type="nucleotide sequence ID" value="NZ_CP013444.1"/>
</dbReference>
<gene>
    <name evidence="1" type="ORF">WT26_25140</name>
</gene>
<proteinExistence type="predicted"/>
<dbReference type="Pfam" id="PF20131">
    <property type="entry name" value="MC3"/>
    <property type="match status" value="1"/>
</dbReference>
<dbReference type="EMBL" id="CP013444">
    <property type="protein sequence ID" value="AOK19234.1"/>
    <property type="molecule type" value="Genomic_DNA"/>
</dbReference>
<accession>A0A1B4PZB9</accession>